<dbReference type="AlphaFoldDB" id="A0A2P6NNG6"/>
<dbReference type="STRING" id="1890364.A0A2P6NNG6"/>
<accession>A0A2P6NNG6</accession>
<dbReference type="PROSITE" id="PS51039">
    <property type="entry name" value="ZF_AN1"/>
    <property type="match status" value="1"/>
</dbReference>
<keyword evidence="3" id="KW-0862">Zinc</keyword>
<dbReference type="GO" id="GO:0005737">
    <property type="term" value="C:cytoplasm"/>
    <property type="evidence" value="ECO:0007669"/>
    <property type="project" value="TreeGrafter"/>
</dbReference>
<dbReference type="Pfam" id="PF01428">
    <property type="entry name" value="zf-AN1"/>
    <property type="match status" value="1"/>
</dbReference>
<dbReference type="InterPro" id="IPR000058">
    <property type="entry name" value="Znf_AN1"/>
</dbReference>
<gene>
    <name evidence="7" type="ORF">PROFUN_06866</name>
</gene>
<proteinExistence type="predicted"/>
<dbReference type="Proteomes" id="UP000241769">
    <property type="component" value="Unassembled WGS sequence"/>
</dbReference>
<sequence length="163" mass="17620">MTDSLRMKLKGTASSLTRRSGAALSTTQLPTMTHMTTLIIRDVQALFCPACGKSVPIKGGDDRDQNLSVHHTEKCLSNPSSTASKEKLAASKSKKAAAAAAAKAPPPLSYKCEFPNCRQTEHIEIKCKGCQKNFCLRHRFEGDHKCPKPPPRAAAAKDKCIIS</sequence>
<evidence type="ECO:0000256" key="1">
    <source>
        <dbReference type="ARBA" id="ARBA00022723"/>
    </source>
</evidence>
<feature type="region of interest" description="Disordered" evidence="5">
    <location>
        <begin position="71"/>
        <end position="101"/>
    </location>
</feature>
<evidence type="ECO:0000259" key="6">
    <source>
        <dbReference type="PROSITE" id="PS51039"/>
    </source>
</evidence>
<reference evidence="7 8" key="1">
    <citation type="journal article" date="2018" name="Genome Biol. Evol.">
        <title>Multiple Roots of Fruiting Body Formation in Amoebozoa.</title>
        <authorList>
            <person name="Hillmann F."/>
            <person name="Forbes G."/>
            <person name="Novohradska S."/>
            <person name="Ferling I."/>
            <person name="Riege K."/>
            <person name="Groth M."/>
            <person name="Westermann M."/>
            <person name="Marz M."/>
            <person name="Spaller T."/>
            <person name="Winckler T."/>
            <person name="Schaap P."/>
            <person name="Glockner G."/>
        </authorList>
    </citation>
    <scope>NUCLEOTIDE SEQUENCE [LARGE SCALE GENOMIC DNA]</scope>
    <source>
        <strain evidence="7 8">Jena</strain>
    </source>
</reference>
<organism evidence="7 8">
    <name type="scientific">Planoprotostelium fungivorum</name>
    <dbReference type="NCBI Taxonomy" id="1890364"/>
    <lineage>
        <taxon>Eukaryota</taxon>
        <taxon>Amoebozoa</taxon>
        <taxon>Evosea</taxon>
        <taxon>Variosea</taxon>
        <taxon>Cavosteliida</taxon>
        <taxon>Cavosteliaceae</taxon>
        <taxon>Planoprotostelium</taxon>
    </lineage>
</organism>
<evidence type="ECO:0000256" key="5">
    <source>
        <dbReference type="SAM" id="MobiDB-lite"/>
    </source>
</evidence>
<dbReference type="OrthoDB" id="431929at2759"/>
<evidence type="ECO:0000313" key="8">
    <source>
        <dbReference type="Proteomes" id="UP000241769"/>
    </source>
</evidence>
<evidence type="ECO:0000256" key="4">
    <source>
        <dbReference type="PROSITE-ProRule" id="PRU00449"/>
    </source>
</evidence>
<name>A0A2P6NNG6_9EUKA</name>
<keyword evidence="8" id="KW-1185">Reference proteome</keyword>
<protein>
    <submittedName>
        <fullName evidence="7">AN1-type zinc finger protein</fullName>
    </submittedName>
</protein>
<dbReference type="GO" id="GO:0008270">
    <property type="term" value="F:zinc ion binding"/>
    <property type="evidence" value="ECO:0007669"/>
    <property type="project" value="UniProtKB-KW"/>
</dbReference>
<feature type="region of interest" description="Disordered" evidence="5">
    <location>
        <begin position="1"/>
        <end position="23"/>
    </location>
</feature>
<dbReference type="InParanoid" id="A0A2P6NNG6"/>
<dbReference type="InterPro" id="IPR035896">
    <property type="entry name" value="AN1-like_Znf"/>
</dbReference>
<dbReference type="EMBL" id="MDYQ01000044">
    <property type="protein sequence ID" value="PRP85497.1"/>
    <property type="molecule type" value="Genomic_DNA"/>
</dbReference>
<dbReference type="SUPFAM" id="SSF118310">
    <property type="entry name" value="AN1-like Zinc finger"/>
    <property type="match status" value="1"/>
</dbReference>
<dbReference type="SMART" id="SM00154">
    <property type="entry name" value="ZnF_AN1"/>
    <property type="match status" value="1"/>
</dbReference>
<keyword evidence="1" id="KW-0479">Metal-binding</keyword>
<evidence type="ECO:0000256" key="2">
    <source>
        <dbReference type="ARBA" id="ARBA00022771"/>
    </source>
</evidence>
<dbReference type="Gene3D" id="4.10.1110.10">
    <property type="entry name" value="AN1-like Zinc finger"/>
    <property type="match status" value="1"/>
</dbReference>
<comment type="caution">
    <text evidence="7">The sequence shown here is derived from an EMBL/GenBank/DDBJ whole genome shotgun (WGS) entry which is preliminary data.</text>
</comment>
<dbReference type="PANTHER" id="PTHR14677:SF20">
    <property type="entry name" value="ZINC FINGER AN1-TYPE CONTAINING 2A-RELATED"/>
    <property type="match status" value="1"/>
</dbReference>
<keyword evidence="2 4" id="KW-0863">Zinc-finger</keyword>
<feature type="domain" description="AN1-type" evidence="6">
    <location>
        <begin position="106"/>
        <end position="154"/>
    </location>
</feature>
<evidence type="ECO:0000256" key="3">
    <source>
        <dbReference type="ARBA" id="ARBA00022833"/>
    </source>
</evidence>
<dbReference type="PANTHER" id="PTHR14677">
    <property type="entry name" value="ARSENITE INDUCUBLE RNA ASSOCIATED PROTEIN AIP-1-RELATED"/>
    <property type="match status" value="1"/>
</dbReference>
<evidence type="ECO:0000313" key="7">
    <source>
        <dbReference type="EMBL" id="PRP85497.1"/>
    </source>
</evidence>